<dbReference type="Pfam" id="PF07678">
    <property type="entry name" value="TED_complement"/>
    <property type="match status" value="1"/>
</dbReference>
<dbReference type="SMART" id="SM01419">
    <property type="entry name" value="Thiol-ester_cl"/>
    <property type="match status" value="1"/>
</dbReference>
<dbReference type="InterPro" id="IPR050473">
    <property type="entry name" value="A2M/Complement_sys"/>
</dbReference>
<proteinExistence type="inferred from homology"/>
<dbReference type="InterPro" id="IPR008930">
    <property type="entry name" value="Terpenoid_cyclase/PrenylTrfase"/>
</dbReference>
<dbReference type="PANTHER" id="PTHR11412:SF173">
    <property type="entry name" value="OVOSTATIN"/>
    <property type="match status" value="1"/>
</dbReference>
<dbReference type="RefSeq" id="XP_020030548.1">
    <property type="nucleotide sequence ID" value="XM_020174959.1"/>
</dbReference>
<dbReference type="InterPro" id="IPR047565">
    <property type="entry name" value="Alpha-macroglob_thiol-ester_cl"/>
</dbReference>
<evidence type="ECO:0000256" key="2">
    <source>
        <dbReference type="ARBA" id="ARBA00022690"/>
    </source>
</evidence>
<evidence type="ECO:0000259" key="7">
    <source>
        <dbReference type="SMART" id="SM01361"/>
    </source>
</evidence>
<accession>A0A8B7VFX1</accession>
<evidence type="ECO:0000256" key="3">
    <source>
        <dbReference type="ARBA" id="ARBA00022729"/>
    </source>
</evidence>
<evidence type="ECO:0000256" key="1">
    <source>
        <dbReference type="ARBA" id="ARBA00010952"/>
    </source>
</evidence>
<dbReference type="GO" id="GO:0005615">
    <property type="term" value="C:extracellular space"/>
    <property type="evidence" value="ECO:0007669"/>
    <property type="project" value="InterPro"/>
</dbReference>
<evidence type="ECO:0000256" key="6">
    <source>
        <dbReference type="ARBA" id="ARBA00023180"/>
    </source>
</evidence>
<dbReference type="SUPFAM" id="SSF48239">
    <property type="entry name" value="Terpenoid cyclases/Protein prenyltransferases"/>
    <property type="match status" value="1"/>
</dbReference>
<keyword evidence="5" id="KW-1015">Disulfide bond</keyword>
<dbReference type="InterPro" id="IPR011626">
    <property type="entry name" value="Alpha-macroglobulin_TED"/>
</dbReference>
<keyword evidence="6" id="KW-0325">Glycoprotein</keyword>
<dbReference type="SUPFAM" id="SSF49410">
    <property type="entry name" value="Alpha-macroglobulin receptor domain"/>
    <property type="match status" value="1"/>
</dbReference>
<comment type="similarity">
    <text evidence="1">Belongs to the protease inhibitor I39 (alpha-2-macroglobulin) family.</text>
</comment>
<dbReference type="AlphaFoldDB" id="A0A8B7VFX1"/>
<dbReference type="OrthoDB" id="9998011at2759"/>
<name>A0A8B7VFX1_CASCN</name>
<dbReference type="InterPro" id="IPR041813">
    <property type="entry name" value="A2M_TED"/>
</dbReference>
<dbReference type="InterPro" id="IPR036595">
    <property type="entry name" value="A-macroglobulin_rcpt-bd_sf"/>
</dbReference>
<dbReference type="Gene3D" id="2.60.40.690">
    <property type="entry name" value="Alpha-macroglobulin, receptor-binding domain"/>
    <property type="match status" value="1"/>
</dbReference>
<dbReference type="PANTHER" id="PTHR11412">
    <property type="entry name" value="MACROGLOBULIN / COMPLEMENT"/>
    <property type="match status" value="1"/>
</dbReference>
<keyword evidence="3" id="KW-0732">Signal</keyword>
<dbReference type="CDD" id="cd02897">
    <property type="entry name" value="A2M_2"/>
    <property type="match status" value="1"/>
</dbReference>
<organism evidence="8">
    <name type="scientific">Castor canadensis</name>
    <name type="common">American beaver</name>
    <dbReference type="NCBI Taxonomy" id="51338"/>
    <lineage>
        <taxon>Eukaryota</taxon>
        <taxon>Metazoa</taxon>
        <taxon>Chordata</taxon>
        <taxon>Craniata</taxon>
        <taxon>Vertebrata</taxon>
        <taxon>Euteleostomi</taxon>
        <taxon>Mammalia</taxon>
        <taxon>Eutheria</taxon>
        <taxon>Euarchontoglires</taxon>
        <taxon>Glires</taxon>
        <taxon>Rodentia</taxon>
        <taxon>Castorimorpha</taxon>
        <taxon>Castoridae</taxon>
        <taxon>Castor</taxon>
    </lineage>
</organism>
<keyword evidence="4" id="KW-0722">Serine protease inhibitor</keyword>
<dbReference type="FunFam" id="1.50.10.20:FF:000001">
    <property type="entry name" value="CD109 isoform 1"/>
    <property type="match status" value="1"/>
</dbReference>
<feature type="domain" description="Alpha-macroglobulin receptor-binding" evidence="7">
    <location>
        <begin position="538"/>
        <end position="620"/>
    </location>
</feature>
<gene>
    <name evidence="8" type="primary">LOC109693597</name>
</gene>
<reference evidence="8" key="1">
    <citation type="submission" date="2025-08" db="UniProtKB">
        <authorList>
            <consortium name="RefSeq"/>
        </authorList>
    </citation>
    <scope>IDENTIFICATION</scope>
    <source>
        <tissue evidence="8">Leukocyte</tissue>
    </source>
</reference>
<keyword evidence="2" id="KW-0646">Protease inhibitor</keyword>
<evidence type="ECO:0000256" key="5">
    <source>
        <dbReference type="ARBA" id="ARBA00023157"/>
    </source>
</evidence>
<dbReference type="InterPro" id="IPR009048">
    <property type="entry name" value="A-macroglobulin_rcpt-bd"/>
</dbReference>
<dbReference type="PROSITE" id="PS00477">
    <property type="entry name" value="ALPHA_2_MACROGLOBULIN"/>
    <property type="match status" value="1"/>
</dbReference>
<dbReference type="GO" id="GO:0004867">
    <property type="term" value="F:serine-type endopeptidase inhibitor activity"/>
    <property type="evidence" value="ECO:0007669"/>
    <property type="project" value="UniProtKB-KW"/>
</dbReference>
<dbReference type="InterPro" id="IPR019742">
    <property type="entry name" value="MacrogloblnA2_CS"/>
</dbReference>
<dbReference type="Pfam" id="PF07677">
    <property type="entry name" value="A2M_recep"/>
    <property type="match status" value="1"/>
</dbReference>
<evidence type="ECO:0000256" key="4">
    <source>
        <dbReference type="ARBA" id="ARBA00022900"/>
    </source>
</evidence>
<evidence type="ECO:0000313" key="8">
    <source>
        <dbReference type="RefSeq" id="XP_020030548.1"/>
    </source>
</evidence>
<sequence length="653" mass="73617">MLPKAEVSNTLGPTDMPLAIVKCKEAHHPSPESCKTSGCTINLTVTSTTRQNYGYDHGSSMTQDIGWRDTVIKPLLVEPEGIRKEMTQGSLICTNGSKASQTIVLTSPDNLVKDSLRLYWSVLGDILGSTMQNLQNFLQMPFGCGEQNMALFTPNIYVLDYLNQTQQLTEDIKSKAISYLTTGYQKQMSYKHSDGSYSSFGPRNEEGNTWLTALVYKSFAQAKRYISIDDEVQSKTLIWLLSTQKSDGCFLNFGKVFNNVLKGEDNEVALTAYVISALLEADHPVSFVAIQKGLQCIEAVYRQRAMTTYDQALLAYTFSLVNDKDKREYFFNELSKKAKKAGDSLYWGLEERVSLEESSSFFYPRASSANIETTSYVLLALLSKPRLALEELSYASQIVHWVAKQQNSWGGFSSTKDTVVALQALTLFQRLTFSKNRQNLVQIFSDKVFSKAFQVNDENRLLLQQIPLPTTKEIYTVQVDGNGCVYVQTTMRYNILLPKKSSGFSLSVNTANVFCRGLFDAKFDLIISASYSGRRNSSNMAVIDVKMLSGFGPDRSSVQKLQQDGKVQRVEIKATHVFFYLDNVTRKEIQFSFSVEQDAPVSNIKPASVQLYDYYATVLVNDLDQLQITTFQAFGKFEKVDERIWMALKFIWN</sequence>
<dbReference type="KEGG" id="ccan:109693597"/>
<dbReference type="Gene3D" id="1.50.10.20">
    <property type="match status" value="1"/>
</dbReference>
<dbReference type="Gene3D" id="2.60.120.1540">
    <property type="match status" value="1"/>
</dbReference>
<protein>
    <submittedName>
        <fullName evidence="8">Ovostatin-like</fullName>
    </submittedName>
</protein>
<dbReference type="SMART" id="SM01361">
    <property type="entry name" value="A2M_recep"/>
    <property type="match status" value="1"/>
</dbReference>